<dbReference type="InterPro" id="IPR029058">
    <property type="entry name" value="AB_hydrolase_fold"/>
</dbReference>
<evidence type="ECO:0000256" key="1">
    <source>
        <dbReference type="ARBA" id="ARBA00022801"/>
    </source>
</evidence>
<dbReference type="Proteomes" id="UP001500305">
    <property type="component" value="Unassembled WGS sequence"/>
</dbReference>
<gene>
    <name evidence="3" type="ORF">GCM10010430_14450</name>
</gene>
<evidence type="ECO:0000313" key="4">
    <source>
        <dbReference type="Proteomes" id="UP001500305"/>
    </source>
</evidence>
<reference evidence="4" key="1">
    <citation type="journal article" date="2019" name="Int. J. Syst. Evol. Microbiol.">
        <title>The Global Catalogue of Microorganisms (GCM) 10K type strain sequencing project: providing services to taxonomists for standard genome sequencing and annotation.</title>
        <authorList>
            <consortium name="The Broad Institute Genomics Platform"/>
            <consortium name="The Broad Institute Genome Sequencing Center for Infectious Disease"/>
            <person name="Wu L."/>
            <person name="Ma J."/>
        </authorList>
    </citation>
    <scope>NUCLEOTIDE SEQUENCE [LARGE SCALE GENOMIC DNA]</scope>
    <source>
        <strain evidence="4">JCM 7356</strain>
    </source>
</reference>
<dbReference type="InterPro" id="IPR000073">
    <property type="entry name" value="AB_hydrolase_1"/>
</dbReference>
<comment type="caution">
    <text evidence="3">The sequence shown here is derived from an EMBL/GenBank/DDBJ whole genome shotgun (WGS) entry which is preliminary data.</text>
</comment>
<proteinExistence type="predicted"/>
<dbReference type="Pfam" id="PF00561">
    <property type="entry name" value="Abhydrolase_1"/>
    <property type="match status" value="1"/>
</dbReference>
<dbReference type="EMBL" id="BAAATR010000004">
    <property type="protein sequence ID" value="GAA2234758.1"/>
    <property type="molecule type" value="Genomic_DNA"/>
</dbReference>
<sequence length="318" mass="34937">MTEISHRFVESASGLRMHVAEAGTGPLVLLLHGFPESWYSWRHQLTALAEAGYHAVAPDQRGYGRTGGPEEVEKYTIPHLVGDALGLIPALGAQDAVVVGHDWGAPVAWASAQFRPDLVRGVVGLSVPPGPRSTAAPTAVLRHLFGEAYYMLYFQQRGVPEAELQRDVRAGLRRLLGGRGEFGAAGVPLVPEGGGFLDIFRDPEVLPDWLTEEDLDFYAAEFEEHGFARPLNWYRNLDRSWELTAAWQGARITPPALLVAGERDVVVANRAAQDGIDRLAEFVPDLRDVVWLPDTGHWTQQERPKEVNEALIAFLAGL</sequence>
<dbReference type="SUPFAM" id="SSF53474">
    <property type="entry name" value="alpha/beta-Hydrolases"/>
    <property type="match status" value="1"/>
</dbReference>
<evidence type="ECO:0000259" key="2">
    <source>
        <dbReference type="Pfam" id="PF00561"/>
    </source>
</evidence>
<accession>A0ABP5QG89</accession>
<feature type="domain" description="AB hydrolase-1" evidence="2">
    <location>
        <begin position="26"/>
        <end position="131"/>
    </location>
</feature>
<keyword evidence="4" id="KW-1185">Reference proteome</keyword>
<dbReference type="PANTHER" id="PTHR43329">
    <property type="entry name" value="EPOXIDE HYDROLASE"/>
    <property type="match status" value="1"/>
</dbReference>
<organism evidence="3 4">
    <name type="scientific">Kitasatospora cystarginea</name>
    <dbReference type="NCBI Taxonomy" id="58350"/>
    <lineage>
        <taxon>Bacteria</taxon>
        <taxon>Bacillati</taxon>
        <taxon>Actinomycetota</taxon>
        <taxon>Actinomycetes</taxon>
        <taxon>Kitasatosporales</taxon>
        <taxon>Streptomycetaceae</taxon>
        <taxon>Kitasatospora</taxon>
    </lineage>
</organism>
<dbReference type="RefSeq" id="WP_344635380.1">
    <property type="nucleotide sequence ID" value="NZ_BAAATR010000004.1"/>
</dbReference>
<protein>
    <submittedName>
        <fullName evidence="3">Alpha/beta hydrolase</fullName>
    </submittedName>
</protein>
<keyword evidence="1 3" id="KW-0378">Hydrolase</keyword>
<dbReference type="InterPro" id="IPR000639">
    <property type="entry name" value="Epox_hydrolase-like"/>
</dbReference>
<dbReference type="GO" id="GO:0016787">
    <property type="term" value="F:hydrolase activity"/>
    <property type="evidence" value="ECO:0007669"/>
    <property type="project" value="UniProtKB-KW"/>
</dbReference>
<name>A0ABP5QG89_9ACTN</name>
<dbReference type="Gene3D" id="3.40.50.1820">
    <property type="entry name" value="alpha/beta hydrolase"/>
    <property type="match status" value="1"/>
</dbReference>
<evidence type="ECO:0000313" key="3">
    <source>
        <dbReference type="EMBL" id="GAA2234758.1"/>
    </source>
</evidence>
<dbReference type="PRINTS" id="PR00412">
    <property type="entry name" value="EPOXHYDRLASE"/>
</dbReference>